<keyword evidence="5 9" id="KW-0812">Transmembrane</keyword>
<dbReference type="RefSeq" id="WP_169772124.1">
    <property type="nucleotide sequence ID" value="NZ_JABCUR010000006.1"/>
</dbReference>
<feature type="region of interest" description="Disordered" evidence="8">
    <location>
        <begin position="22"/>
        <end position="52"/>
    </location>
</feature>
<evidence type="ECO:0000256" key="7">
    <source>
        <dbReference type="ARBA" id="ARBA00023136"/>
    </source>
</evidence>
<dbReference type="InterPro" id="IPR002549">
    <property type="entry name" value="AI-2E-like"/>
</dbReference>
<keyword evidence="7 9" id="KW-0472">Membrane</keyword>
<feature type="transmembrane region" description="Helical" evidence="9">
    <location>
        <begin position="328"/>
        <end position="349"/>
    </location>
</feature>
<evidence type="ECO:0000256" key="6">
    <source>
        <dbReference type="ARBA" id="ARBA00022989"/>
    </source>
</evidence>
<evidence type="ECO:0000313" key="10">
    <source>
        <dbReference type="EMBL" id="NMW65427.1"/>
    </source>
</evidence>
<evidence type="ECO:0000313" key="11">
    <source>
        <dbReference type="Proteomes" id="UP000578252"/>
    </source>
</evidence>
<comment type="caution">
    <text evidence="10">The sequence shown here is derived from an EMBL/GenBank/DDBJ whole genome shotgun (WGS) entry which is preliminary data.</text>
</comment>
<feature type="transmembrane region" description="Helical" evidence="9">
    <location>
        <begin position="220"/>
        <end position="237"/>
    </location>
</feature>
<feature type="transmembrane region" description="Helical" evidence="9">
    <location>
        <begin position="127"/>
        <end position="152"/>
    </location>
</feature>
<name>A0A7Y0U253_9ACTO</name>
<dbReference type="PANTHER" id="PTHR21716:SF53">
    <property type="entry name" value="PERMEASE PERM-RELATED"/>
    <property type="match status" value="1"/>
</dbReference>
<feature type="region of interest" description="Disordered" evidence="8">
    <location>
        <begin position="419"/>
        <end position="461"/>
    </location>
</feature>
<dbReference type="AlphaFoldDB" id="A0A7Y0U253"/>
<evidence type="ECO:0000256" key="4">
    <source>
        <dbReference type="ARBA" id="ARBA00022475"/>
    </source>
</evidence>
<feature type="compositionally biased region" description="Polar residues" evidence="8">
    <location>
        <begin position="37"/>
        <end position="50"/>
    </location>
</feature>
<keyword evidence="4" id="KW-1003">Cell membrane</keyword>
<evidence type="ECO:0000256" key="5">
    <source>
        <dbReference type="ARBA" id="ARBA00022692"/>
    </source>
</evidence>
<feature type="compositionally biased region" description="Basic and acidic residues" evidence="8">
    <location>
        <begin position="27"/>
        <end position="36"/>
    </location>
</feature>
<reference evidence="10 11" key="1">
    <citation type="submission" date="2020-04" db="EMBL/GenBank/DDBJ databases">
        <title>Antimicrobial susceptibility and clonality of vaginal-derived multi-drug resistant Mobiluncus isolates in China.</title>
        <authorList>
            <person name="Zhang X."/>
        </authorList>
    </citation>
    <scope>NUCLEOTIDE SEQUENCE [LARGE SCALE GENOMIC DNA]</scope>
    <source>
        <strain evidence="10 11">13</strain>
    </source>
</reference>
<dbReference type="GO" id="GO:0005886">
    <property type="term" value="C:plasma membrane"/>
    <property type="evidence" value="ECO:0007669"/>
    <property type="project" value="UniProtKB-SubCell"/>
</dbReference>
<feature type="transmembrane region" description="Helical" evidence="9">
    <location>
        <begin position="266"/>
        <end position="288"/>
    </location>
</feature>
<evidence type="ECO:0000256" key="9">
    <source>
        <dbReference type="SAM" id="Phobius"/>
    </source>
</evidence>
<comment type="subcellular location">
    <subcellularLocation>
        <location evidence="1">Cell membrane</location>
        <topology evidence="1">Multi-pass membrane protein</topology>
    </subcellularLocation>
</comment>
<evidence type="ECO:0000256" key="2">
    <source>
        <dbReference type="ARBA" id="ARBA00009773"/>
    </source>
</evidence>
<protein>
    <submittedName>
        <fullName evidence="10">AI-2E family transporter</fullName>
    </submittedName>
</protein>
<organism evidence="10 11">
    <name type="scientific">Mobiluncus mulieris</name>
    <dbReference type="NCBI Taxonomy" id="2052"/>
    <lineage>
        <taxon>Bacteria</taxon>
        <taxon>Bacillati</taxon>
        <taxon>Actinomycetota</taxon>
        <taxon>Actinomycetes</taxon>
        <taxon>Actinomycetales</taxon>
        <taxon>Actinomycetaceae</taxon>
        <taxon>Mobiluncus</taxon>
    </lineage>
</organism>
<feature type="transmembrane region" description="Helical" evidence="9">
    <location>
        <begin position="78"/>
        <end position="96"/>
    </location>
</feature>
<dbReference type="PANTHER" id="PTHR21716">
    <property type="entry name" value="TRANSMEMBRANE PROTEIN"/>
    <property type="match status" value="1"/>
</dbReference>
<dbReference type="EMBL" id="JABCUR010000006">
    <property type="protein sequence ID" value="NMW65427.1"/>
    <property type="molecule type" value="Genomic_DNA"/>
</dbReference>
<evidence type="ECO:0000256" key="8">
    <source>
        <dbReference type="SAM" id="MobiDB-lite"/>
    </source>
</evidence>
<keyword evidence="3" id="KW-0813">Transport</keyword>
<feature type="compositionally biased region" description="Basic and acidic residues" evidence="8">
    <location>
        <begin position="426"/>
        <end position="460"/>
    </location>
</feature>
<accession>A0A7Y0U253</accession>
<sequence>MEIKDRLGLLIGTVGKAAKAVRGRRLAPHENSKRNPEQGNLATSGLTTETGDPANPAATATALLHETGLAAWPAGMRYALALAGTFAVVAGLWIIAPVFTPAFLALCMALTLHPVSQWLIRRKVPAALAALLNIVLMFAVMLGVTGMIAGALTAVTTELPRYQRKFQILYQDSIHLLERLGDRFNIDMSSVTSPAQRVDLGRVTSYAGSLANSLGSAGTTMFYFTMLAIFLVGDLVVMRRRAAELATYAPGLAISLRKFARGARMYFLMATFFGAGVAVLDIIIMYIFEVPSPLTWGILAFVANYIPAVGFIISMIPPVLMVLVTQGVGPAIGVAVSFIAISTVVFNFVQPRFAGSAVGLNPTIAFLSLMVWSAVLGPLGAVVSVPMTLFIKAIFVDSDPRTVWIDVFLRPSDTPPADLLRRKRDRDRDGRDDRTGEAVLVDRRTHEQQVREAAEAERQRAQATIHELNEAAQAEINQAASPDT</sequence>
<proteinExistence type="inferred from homology"/>
<comment type="similarity">
    <text evidence="2">Belongs to the autoinducer-2 exporter (AI-2E) (TC 2.A.86) family.</text>
</comment>
<dbReference type="Proteomes" id="UP000578252">
    <property type="component" value="Unassembled WGS sequence"/>
</dbReference>
<keyword evidence="6 9" id="KW-1133">Transmembrane helix</keyword>
<feature type="transmembrane region" description="Helical" evidence="9">
    <location>
        <begin position="369"/>
        <end position="391"/>
    </location>
</feature>
<evidence type="ECO:0000256" key="3">
    <source>
        <dbReference type="ARBA" id="ARBA00022448"/>
    </source>
</evidence>
<dbReference type="Pfam" id="PF01594">
    <property type="entry name" value="AI-2E_transport"/>
    <property type="match status" value="1"/>
</dbReference>
<evidence type="ECO:0000256" key="1">
    <source>
        <dbReference type="ARBA" id="ARBA00004651"/>
    </source>
</evidence>
<gene>
    <name evidence="10" type="ORF">HHJ78_07785</name>
</gene>
<feature type="transmembrane region" description="Helical" evidence="9">
    <location>
        <begin position="294"/>
        <end position="316"/>
    </location>
</feature>